<dbReference type="RefSeq" id="WP_074906823.1">
    <property type="nucleotide sequence ID" value="NZ_FOUB01000070.1"/>
</dbReference>
<protein>
    <recommendedName>
        <fullName evidence="4">Fatty acid desaturase</fullName>
    </recommendedName>
</protein>
<accession>A0A1I4UTX1</accession>
<name>A0A1I4UTX1_9PROT</name>
<dbReference type="AlphaFoldDB" id="A0A1I4UTX1"/>
<feature type="transmembrane region" description="Helical" evidence="1">
    <location>
        <begin position="33"/>
        <end position="63"/>
    </location>
</feature>
<keyword evidence="1" id="KW-0812">Transmembrane</keyword>
<dbReference type="Proteomes" id="UP000183287">
    <property type="component" value="Unassembled WGS sequence"/>
</dbReference>
<keyword evidence="1" id="KW-0472">Membrane</keyword>
<keyword evidence="1" id="KW-1133">Transmembrane helix</keyword>
<proteinExistence type="predicted"/>
<evidence type="ECO:0000256" key="1">
    <source>
        <dbReference type="SAM" id="Phobius"/>
    </source>
</evidence>
<keyword evidence="3" id="KW-1185">Reference proteome</keyword>
<evidence type="ECO:0008006" key="4">
    <source>
        <dbReference type="Google" id="ProtNLM"/>
    </source>
</evidence>
<sequence>MMTDYRAVPVAFRATAADAVRYKTQSLLWLAAIYLHTVVVLAGLLPLWSLVLSIAVFVVRWMLSTHELLHLRSACEVGP</sequence>
<evidence type="ECO:0000313" key="3">
    <source>
        <dbReference type="Proteomes" id="UP000183287"/>
    </source>
</evidence>
<organism evidence="2 3">
    <name type="scientific">Nitrosomonas communis</name>
    <dbReference type="NCBI Taxonomy" id="44574"/>
    <lineage>
        <taxon>Bacteria</taxon>
        <taxon>Pseudomonadati</taxon>
        <taxon>Pseudomonadota</taxon>
        <taxon>Betaproteobacteria</taxon>
        <taxon>Nitrosomonadales</taxon>
        <taxon>Nitrosomonadaceae</taxon>
        <taxon>Nitrosomonas</taxon>
    </lineage>
</organism>
<evidence type="ECO:0000313" key="2">
    <source>
        <dbReference type="EMBL" id="SFM92345.1"/>
    </source>
</evidence>
<reference evidence="3" key="1">
    <citation type="submission" date="2016-10" db="EMBL/GenBank/DDBJ databases">
        <authorList>
            <person name="Varghese N."/>
            <person name="Submissions S."/>
        </authorList>
    </citation>
    <scope>NUCLEOTIDE SEQUENCE [LARGE SCALE GENOMIC DNA]</scope>
    <source>
        <strain evidence="3">Nm44</strain>
    </source>
</reference>
<gene>
    <name evidence="2" type="ORF">SAMN05421863_107015</name>
</gene>
<dbReference type="EMBL" id="FOUB01000070">
    <property type="protein sequence ID" value="SFM92345.1"/>
    <property type="molecule type" value="Genomic_DNA"/>
</dbReference>
<dbReference type="OrthoDB" id="8561556at2"/>